<dbReference type="Pfam" id="PF01167">
    <property type="entry name" value="Tub"/>
    <property type="match status" value="1"/>
</dbReference>
<evidence type="ECO:0000259" key="7">
    <source>
        <dbReference type="Pfam" id="PF01167"/>
    </source>
</evidence>
<comment type="subcellular location">
    <subcellularLocation>
        <location evidence="1">Cytoplasm</location>
    </subcellularLocation>
    <subcellularLocation>
        <location evidence="2">Secreted</location>
    </subcellularLocation>
</comment>
<keyword evidence="5" id="KW-0964">Secreted</keyword>
<dbReference type="Pfam" id="PF16322">
    <property type="entry name" value="Tub_N"/>
    <property type="match status" value="1"/>
</dbReference>
<reference evidence="9" key="1">
    <citation type="submission" date="2025-08" db="UniProtKB">
        <authorList>
            <consortium name="Ensembl"/>
        </authorList>
    </citation>
    <scope>IDENTIFICATION</scope>
</reference>
<dbReference type="PANTHER" id="PTHR16517">
    <property type="entry name" value="TUBBY-RELATED"/>
    <property type="match status" value="1"/>
</dbReference>
<dbReference type="PANTHER" id="PTHR16517:SF24">
    <property type="entry name" value="TUBBY-RELATED PROTEIN 2"/>
    <property type="match status" value="1"/>
</dbReference>
<dbReference type="SUPFAM" id="SSF54518">
    <property type="entry name" value="Tubby C-terminal domain-like"/>
    <property type="match status" value="1"/>
</dbReference>
<feature type="domain" description="Tubby C-terminal" evidence="7">
    <location>
        <begin position="263"/>
        <end position="505"/>
    </location>
</feature>
<dbReference type="InterPro" id="IPR018066">
    <property type="entry name" value="Tubby_C_CS"/>
</dbReference>
<dbReference type="PRINTS" id="PR01573">
    <property type="entry name" value="SUPERTUBBY"/>
</dbReference>
<protein>
    <recommendedName>
        <fullName evidence="11">Tubby-related protein 2</fullName>
    </recommendedName>
</protein>
<dbReference type="InterPro" id="IPR000007">
    <property type="entry name" value="Tubby_C"/>
</dbReference>
<feature type="region of interest" description="Disordered" evidence="6">
    <location>
        <begin position="1"/>
        <end position="24"/>
    </location>
</feature>
<dbReference type="GO" id="GO:0005929">
    <property type="term" value="C:cilium"/>
    <property type="evidence" value="ECO:0007669"/>
    <property type="project" value="TreeGrafter"/>
</dbReference>
<dbReference type="PRINTS" id="PR01574">
    <property type="entry name" value="TUBBYPROTEIN"/>
</dbReference>
<evidence type="ECO:0000256" key="1">
    <source>
        <dbReference type="ARBA" id="ARBA00004496"/>
    </source>
</evidence>
<evidence type="ECO:0000256" key="4">
    <source>
        <dbReference type="ARBA" id="ARBA00022490"/>
    </source>
</evidence>
<reference evidence="9" key="2">
    <citation type="submission" date="2025-09" db="UniProtKB">
        <authorList>
            <consortium name="Ensembl"/>
        </authorList>
    </citation>
    <scope>IDENTIFICATION</scope>
</reference>
<dbReference type="Proteomes" id="UP000694398">
    <property type="component" value="Unassembled WGS sequence"/>
</dbReference>
<evidence type="ECO:0000256" key="2">
    <source>
        <dbReference type="ARBA" id="ARBA00004613"/>
    </source>
</evidence>
<evidence type="ECO:0000256" key="5">
    <source>
        <dbReference type="ARBA" id="ARBA00022525"/>
    </source>
</evidence>
<keyword evidence="4" id="KW-0963">Cytoplasm</keyword>
<dbReference type="GO" id="GO:0005576">
    <property type="term" value="C:extracellular region"/>
    <property type="evidence" value="ECO:0007669"/>
    <property type="project" value="UniProtKB-SubCell"/>
</dbReference>
<sequence>MLTLGPNSASPPMPQENNSWMKQTLTEELTSVRLQKLDQQRRLFEKKQRRKRQEPLMVQANPDASLGHRRLQSEHFPSDTGPALRERVPEARPDSDFHSARCASMNCGGDGTSECWALGWPPTQAGVPVSSSSLASTAGSGTQLYPHPSLAPRGWHSADSAYHQSEAPAVEGEYQQFRWGSACGMDGDRRRHGDTIFCNDLDLEDQKEQLHCVAVNSREEEDHEDVPRAPEDKDSRDVGTAASSLPPDLVPQLGEDLKAYVLRPVLEGRRVQCCIRRDQRGLEKGRFPVYYVYLEADSGWKHFLLAGRKRKWSKTSNYLISLDPMDLSRDGNNFVGKVRSNLFGTKFIIFDNGVNPEEKNSYLDKAHLRQELGTVCYEPNVWGSRGPRKMTVIIPEVNSHNQRISVQPKTEEDSLLSRFKRGVRQGLVVLQNKTPVWSDETDAFVLNFHGRVTRASVKNFQIIYPHKPDKVVLQFGSVDPNTFTMDFCFPLCPLQAFAICLSSFDRKLVCA</sequence>
<name>A0A8C2W9W1_CHILA</name>
<evidence type="ECO:0000259" key="8">
    <source>
        <dbReference type="Pfam" id="PF16322"/>
    </source>
</evidence>
<comment type="similarity">
    <text evidence="3">Belongs to the TUB family.</text>
</comment>
<dbReference type="InterPro" id="IPR005398">
    <property type="entry name" value="Tubby_N"/>
</dbReference>
<dbReference type="Ensembl" id="ENSCLAT00000025470.1">
    <property type="protein sequence ID" value="ENSCLAP00000025224.1"/>
    <property type="gene ID" value="ENSCLAG00000017325.1"/>
</dbReference>
<evidence type="ECO:0000256" key="6">
    <source>
        <dbReference type="SAM" id="MobiDB-lite"/>
    </source>
</evidence>
<dbReference type="AlphaFoldDB" id="A0A8C2W9W1"/>
<dbReference type="Gene3D" id="3.20.90.10">
    <property type="entry name" value="Tubby Protein, Chain A"/>
    <property type="match status" value="1"/>
</dbReference>
<evidence type="ECO:0008006" key="11">
    <source>
        <dbReference type="Google" id="ProtNLM"/>
    </source>
</evidence>
<feature type="domain" description="Tubby N-terminal" evidence="8">
    <location>
        <begin position="39"/>
        <end position="243"/>
    </location>
</feature>
<dbReference type="GO" id="GO:0005737">
    <property type="term" value="C:cytoplasm"/>
    <property type="evidence" value="ECO:0007669"/>
    <property type="project" value="UniProtKB-SubCell"/>
</dbReference>
<dbReference type="InterPro" id="IPR025659">
    <property type="entry name" value="Tubby-like_C"/>
</dbReference>
<accession>A0A8C2W9W1</accession>
<feature type="compositionally biased region" description="Polar residues" evidence="6">
    <location>
        <begin position="15"/>
        <end position="24"/>
    </location>
</feature>
<proteinExistence type="inferred from homology"/>
<organism evidence="9 10">
    <name type="scientific">Chinchilla lanigera</name>
    <name type="common">Long-tailed chinchilla</name>
    <name type="synonym">Chinchilla villidera</name>
    <dbReference type="NCBI Taxonomy" id="34839"/>
    <lineage>
        <taxon>Eukaryota</taxon>
        <taxon>Metazoa</taxon>
        <taxon>Chordata</taxon>
        <taxon>Craniata</taxon>
        <taxon>Vertebrata</taxon>
        <taxon>Euteleostomi</taxon>
        <taxon>Mammalia</taxon>
        <taxon>Eutheria</taxon>
        <taxon>Euarchontoglires</taxon>
        <taxon>Glires</taxon>
        <taxon>Rodentia</taxon>
        <taxon>Hystricomorpha</taxon>
        <taxon>Chinchillidae</taxon>
        <taxon>Chinchilla</taxon>
    </lineage>
</organism>
<gene>
    <name evidence="9" type="primary">Tulp2</name>
</gene>
<evidence type="ECO:0000313" key="9">
    <source>
        <dbReference type="Ensembl" id="ENSCLAP00000025224.1"/>
    </source>
</evidence>
<dbReference type="GO" id="GO:0061512">
    <property type="term" value="P:protein localization to cilium"/>
    <property type="evidence" value="ECO:0007669"/>
    <property type="project" value="TreeGrafter"/>
</dbReference>
<feature type="region of interest" description="Disordered" evidence="6">
    <location>
        <begin position="215"/>
        <end position="247"/>
    </location>
</feature>
<feature type="region of interest" description="Disordered" evidence="6">
    <location>
        <begin position="40"/>
        <end position="65"/>
    </location>
</feature>
<dbReference type="PROSITE" id="PS01200">
    <property type="entry name" value="TUB_1"/>
    <property type="match status" value="1"/>
</dbReference>
<evidence type="ECO:0000313" key="10">
    <source>
        <dbReference type="Proteomes" id="UP000694398"/>
    </source>
</evidence>
<evidence type="ECO:0000256" key="3">
    <source>
        <dbReference type="ARBA" id="ARBA00007129"/>
    </source>
</evidence>
<feature type="compositionally biased region" description="Basic and acidic residues" evidence="6">
    <location>
        <begin position="217"/>
        <end position="237"/>
    </location>
</feature>
<dbReference type="GeneTree" id="ENSGT00940000161908"/>
<keyword evidence="10" id="KW-1185">Reference proteome</keyword>